<organism evidence="1">
    <name type="scientific">marine sediment metagenome</name>
    <dbReference type="NCBI Taxonomy" id="412755"/>
    <lineage>
        <taxon>unclassified sequences</taxon>
        <taxon>metagenomes</taxon>
        <taxon>ecological metagenomes</taxon>
    </lineage>
</organism>
<dbReference type="InterPro" id="IPR029058">
    <property type="entry name" value="AB_hydrolase_fold"/>
</dbReference>
<sequence length="50" mass="5978">MPFFRNKDSLSIYFEDINDDPKNFPIIFLHGQASSVIFFKHQISFLKKKK</sequence>
<reference evidence="1" key="1">
    <citation type="journal article" date="2014" name="Front. Microbiol.">
        <title>High frequency of phylogenetically diverse reductive dehalogenase-homologous genes in deep subseafloor sedimentary metagenomes.</title>
        <authorList>
            <person name="Kawai M."/>
            <person name="Futagami T."/>
            <person name="Toyoda A."/>
            <person name="Takaki Y."/>
            <person name="Nishi S."/>
            <person name="Hori S."/>
            <person name="Arai W."/>
            <person name="Tsubouchi T."/>
            <person name="Morono Y."/>
            <person name="Uchiyama I."/>
            <person name="Ito T."/>
            <person name="Fujiyama A."/>
            <person name="Inagaki F."/>
            <person name="Takami H."/>
        </authorList>
    </citation>
    <scope>NUCLEOTIDE SEQUENCE</scope>
    <source>
        <strain evidence="1">Expedition CK06-06</strain>
    </source>
</reference>
<proteinExistence type="predicted"/>
<dbReference type="AlphaFoldDB" id="X1CPY8"/>
<dbReference type="SUPFAM" id="SSF53474">
    <property type="entry name" value="alpha/beta-Hydrolases"/>
    <property type="match status" value="1"/>
</dbReference>
<evidence type="ECO:0000313" key="1">
    <source>
        <dbReference type="EMBL" id="GAG94992.1"/>
    </source>
</evidence>
<protein>
    <recommendedName>
        <fullName evidence="2">AB hydrolase-1 domain-containing protein</fullName>
    </recommendedName>
</protein>
<feature type="non-terminal residue" evidence="1">
    <location>
        <position position="50"/>
    </location>
</feature>
<gene>
    <name evidence="1" type="ORF">S01H4_50884</name>
</gene>
<comment type="caution">
    <text evidence="1">The sequence shown here is derived from an EMBL/GenBank/DDBJ whole genome shotgun (WGS) entry which is preliminary data.</text>
</comment>
<accession>X1CPY8</accession>
<name>X1CPY8_9ZZZZ</name>
<dbReference type="EMBL" id="BART01028927">
    <property type="protein sequence ID" value="GAG94992.1"/>
    <property type="molecule type" value="Genomic_DNA"/>
</dbReference>
<evidence type="ECO:0008006" key="2">
    <source>
        <dbReference type="Google" id="ProtNLM"/>
    </source>
</evidence>